<evidence type="ECO:0000256" key="1">
    <source>
        <dbReference type="SAM" id="SignalP"/>
    </source>
</evidence>
<dbReference type="Gene3D" id="3.90.1580.10">
    <property type="entry name" value="paralog of FGE (formylglycine-generating enzyme)"/>
    <property type="match status" value="1"/>
</dbReference>
<comment type="caution">
    <text evidence="3">The sequence shown here is derived from an EMBL/GenBank/DDBJ whole genome shotgun (WGS) entry which is preliminary data.</text>
</comment>
<dbReference type="EMBL" id="JAERQG010000003">
    <property type="protein sequence ID" value="MBL0766073.1"/>
    <property type="molecule type" value="Genomic_DNA"/>
</dbReference>
<reference evidence="3" key="1">
    <citation type="submission" date="2021-01" db="EMBL/GenBank/DDBJ databases">
        <title>Marivirga sp. nov., isolated from intertidal surface sediments.</title>
        <authorList>
            <person name="Zhang M."/>
        </authorList>
    </citation>
    <scope>NUCLEOTIDE SEQUENCE</scope>
    <source>
        <strain evidence="3">SM1354</strain>
    </source>
</reference>
<dbReference type="SUPFAM" id="SSF56436">
    <property type="entry name" value="C-type lectin-like"/>
    <property type="match status" value="1"/>
</dbReference>
<protein>
    <submittedName>
        <fullName evidence="3">SUMF1/EgtB/PvdO family nonheme iron enzyme</fullName>
    </submittedName>
</protein>
<evidence type="ECO:0000313" key="4">
    <source>
        <dbReference type="Proteomes" id="UP000642920"/>
    </source>
</evidence>
<feature type="chain" id="PRO_5037301300" evidence="1">
    <location>
        <begin position="20"/>
        <end position="288"/>
    </location>
</feature>
<feature type="signal peptide" evidence="1">
    <location>
        <begin position="1"/>
        <end position="19"/>
    </location>
</feature>
<evidence type="ECO:0000259" key="2">
    <source>
        <dbReference type="Pfam" id="PF03781"/>
    </source>
</evidence>
<keyword evidence="4" id="KW-1185">Reference proteome</keyword>
<dbReference type="RefSeq" id="WP_201921899.1">
    <property type="nucleotide sequence ID" value="NZ_JAERQG010000003.1"/>
</dbReference>
<dbReference type="InterPro" id="IPR005532">
    <property type="entry name" value="SUMF_dom"/>
</dbReference>
<dbReference type="InterPro" id="IPR016187">
    <property type="entry name" value="CTDL_fold"/>
</dbReference>
<accession>A0A937AH19</accession>
<dbReference type="AlphaFoldDB" id="A0A937AH19"/>
<evidence type="ECO:0000313" key="3">
    <source>
        <dbReference type="EMBL" id="MBL0766073.1"/>
    </source>
</evidence>
<feature type="domain" description="Sulfatase-modifying factor enzyme-like" evidence="2">
    <location>
        <begin position="22"/>
        <end position="245"/>
    </location>
</feature>
<proteinExistence type="predicted"/>
<gene>
    <name evidence="3" type="ORF">JKP34_12475</name>
</gene>
<dbReference type="Pfam" id="PF03781">
    <property type="entry name" value="FGE-sulfatase"/>
    <property type="match status" value="1"/>
</dbReference>
<sequence>MIIRGFLITLFLFQFTAKAQVPAPPNTIPFDSSLYVDKSEVANIHWLEYLHYVKKDSSDKFYKSCIPDTTLIIKFFPKGEVLNNADYIKIKEFRYFPIVGISYQQAINYCKWRSEAVNIKWAQEKIIDTSEVKVQFRLPTIEEWIKIAYAGNYSVNITDSLSWEEDSLSAILDNMGLLSDNTDENKLLLQYFDNNPIHLVENLKYKNVPTALSGKLPMIFPATTVKKNANYIYDLRGNVSEMTLTEGIAKGGNWKSTPGEIKLMDNVRYQYPSELIGFRCVCEFIERE</sequence>
<dbReference type="Proteomes" id="UP000642920">
    <property type="component" value="Unassembled WGS sequence"/>
</dbReference>
<dbReference type="InterPro" id="IPR042095">
    <property type="entry name" value="SUMF_sf"/>
</dbReference>
<organism evidence="3 4">
    <name type="scientific">Marivirga atlantica</name>
    <dbReference type="NCBI Taxonomy" id="1548457"/>
    <lineage>
        <taxon>Bacteria</taxon>
        <taxon>Pseudomonadati</taxon>
        <taxon>Bacteroidota</taxon>
        <taxon>Cytophagia</taxon>
        <taxon>Cytophagales</taxon>
        <taxon>Marivirgaceae</taxon>
        <taxon>Marivirga</taxon>
    </lineage>
</organism>
<name>A0A937AH19_9BACT</name>
<keyword evidence="1" id="KW-0732">Signal</keyword>